<dbReference type="EMBL" id="AVFL01000036">
    <property type="protein sequence ID" value="EWY36755.1"/>
    <property type="molecule type" value="Genomic_DNA"/>
</dbReference>
<dbReference type="Proteomes" id="UP000019486">
    <property type="component" value="Unassembled WGS sequence"/>
</dbReference>
<dbReference type="STRING" id="1385369.N825_25310"/>
<accession>W9GS90</accession>
<organism evidence="1 2">
    <name type="scientific">Skermanella stibiiresistens SB22</name>
    <dbReference type="NCBI Taxonomy" id="1385369"/>
    <lineage>
        <taxon>Bacteria</taxon>
        <taxon>Pseudomonadati</taxon>
        <taxon>Pseudomonadota</taxon>
        <taxon>Alphaproteobacteria</taxon>
        <taxon>Rhodospirillales</taxon>
        <taxon>Azospirillaceae</taxon>
        <taxon>Skermanella</taxon>
    </lineage>
</organism>
<name>W9GS90_9PROT</name>
<gene>
    <name evidence="1" type="ORF">N825_25310</name>
</gene>
<evidence type="ECO:0000313" key="2">
    <source>
        <dbReference type="Proteomes" id="UP000019486"/>
    </source>
</evidence>
<dbReference type="RefSeq" id="WP_037460049.1">
    <property type="nucleotide sequence ID" value="NZ_AVFL01000036.1"/>
</dbReference>
<dbReference type="AlphaFoldDB" id="W9GS90"/>
<evidence type="ECO:0000313" key="1">
    <source>
        <dbReference type="EMBL" id="EWY36755.1"/>
    </source>
</evidence>
<keyword evidence="2" id="KW-1185">Reference proteome</keyword>
<protein>
    <submittedName>
        <fullName evidence="1">Uncharacterized protein</fullName>
    </submittedName>
</protein>
<comment type="caution">
    <text evidence="1">The sequence shown here is derived from an EMBL/GenBank/DDBJ whole genome shotgun (WGS) entry which is preliminary data.</text>
</comment>
<proteinExistence type="predicted"/>
<reference evidence="1 2" key="1">
    <citation type="submission" date="2013-08" db="EMBL/GenBank/DDBJ databases">
        <title>The genome sequence of Skermanella stibiiresistens.</title>
        <authorList>
            <person name="Zhu W."/>
            <person name="Wang G."/>
        </authorList>
    </citation>
    <scope>NUCLEOTIDE SEQUENCE [LARGE SCALE GENOMIC DNA]</scope>
    <source>
        <strain evidence="1 2">SB22</strain>
    </source>
</reference>
<sequence>MTESILEVNPDMFDRGYRAALEGHDGAGYQFGSSIHLGHAFGRQCLAARYNAAGCGAAARLEGLPRTINPWVPDTPSWDHWDHAWSVMDASRGEIERARVEGIRVAGMLERAE</sequence>